<evidence type="ECO:0000256" key="3">
    <source>
        <dbReference type="ARBA" id="ARBA00022833"/>
    </source>
</evidence>
<dbReference type="EMBL" id="UZAU01000400">
    <property type="status" value="NOT_ANNOTATED_CDS"/>
    <property type="molecule type" value="Genomic_DNA"/>
</dbReference>
<keyword evidence="1" id="KW-0479">Metal-binding</keyword>
<keyword evidence="8" id="KW-1185">Reference proteome</keyword>
<evidence type="ECO:0000256" key="2">
    <source>
        <dbReference type="ARBA" id="ARBA00022771"/>
    </source>
</evidence>
<evidence type="ECO:0000256" key="4">
    <source>
        <dbReference type="PROSITE-ProRule" id="PRU00325"/>
    </source>
</evidence>
<dbReference type="PROSITE" id="PS50966">
    <property type="entry name" value="ZF_SWIM"/>
    <property type="match status" value="1"/>
</dbReference>
<dbReference type="PANTHER" id="PTHR31973">
    <property type="entry name" value="POLYPROTEIN, PUTATIVE-RELATED"/>
    <property type="match status" value="1"/>
</dbReference>
<dbReference type="AlphaFoldDB" id="A0A803PE75"/>
<evidence type="ECO:0000313" key="7">
    <source>
        <dbReference type="EnsemblPlants" id="cds.evm.model.04.1707"/>
    </source>
</evidence>
<dbReference type="InterPro" id="IPR007527">
    <property type="entry name" value="Znf_SWIM"/>
</dbReference>
<dbReference type="InterPro" id="IPR006564">
    <property type="entry name" value="Znf_PMZ"/>
</dbReference>
<proteinExistence type="predicted"/>
<feature type="domain" description="SWIM-type" evidence="6">
    <location>
        <begin position="7"/>
        <end position="39"/>
    </location>
</feature>
<dbReference type="OMA" id="RSHTIRC"/>
<organism evidence="7 8">
    <name type="scientific">Cannabis sativa</name>
    <name type="common">Hemp</name>
    <name type="synonym">Marijuana</name>
    <dbReference type="NCBI Taxonomy" id="3483"/>
    <lineage>
        <taxon>Eukaryota</taxon>
        <taxon>Viridiplantae</taxon>
        <taxon>Streptophyta</taxon>
        <taxon>Embryophyta</taxon>
        <taxon>Tracheophyta</taxon>
        <taxon>Spermatophyta</taxon>
        <taxon>Magnoliopsida</taxon>
        <taxon>eudicotyledons</taxon>
        <taxon>Gunneridae</taxon>
        <taxon>Pentapetalae</taxon>
        <taxon>rosids</taxon>
        <taxon>fabids</taxon>
        <taxon>Rosales</taxon>
        <taxon>Cannabaceae</taxon>
        <taxon>Cannabis</taxon>
    </lineage>
</organism>
<feature type="region of interest" description="Disordered" evidence="5">
    <location>
        <begin position="76"/>
        <end position="100"/>
    </location>
</feature>
<dbReference type="SMART" id="SM00575">
    <property type="entry name" value="ZnF_PMZ"/>
    <property type="match status" value="1"/>
</dbReference>
<feature type="region of interest" description="Disordered" evidence="5">
    <location>
        <begin position="127"/>
        <end position="180"/>
    </location>
</feature>
<dbReference type="Gramene" id="evm.model.04.1707">
    <property type="protein sequence ID" value="cds.evm.model.04.1707"/>
    <property type="gene ID" value="evm.TU.04.1707"/>
</dbReference>
<evidence type="ECO:0000259" key="6">
    <source>
        <dbReference type="PROSITE" id="PS50966"/>
    </source>
</evidence>
<protein>
    <recommendedName>
        <fullName evidence="6">SWIM-type domain-containing protein</fullName>
    </recommendedName>
</protein>
<dbReference type="PANTHER" id="PTHR31973:SF187">
    <property type="entry name" value="MUTATOR TRANSPOSASE MUDRA PROTEIN"/>
    <property type="match status" value="1"/>
</dbReference>
<accession>A0A803PE75</accession>
<reference evidence="7" key="1">
    <citation type="submission" date="2018-11" db="EMBL/GenBank/DDBJ databases">
        <authorList>
            <person name="Grassa J C."/>
        </authorList>
    </citation>
    <scope>NUCLEOTIDE SEQUENCE [LARGE SCALE GENOMIC DNA]</scope>
</reference>
<reference evidence="7" key="2">
    <citation type="submission" date="2021-03" db="UniProtKB">
        <authorList>
            <consortium name="EnsemblPlants"/>
        </authorList>
    </citation>
    <scope>IDENTIFICATION</scope>
</reference>
<dbReference type="Proteomes" id="UP000596661">
    <property type="component" value="Chromosome 4"/>
</dbReference>
<dbReference type="EnsemblPlants" id="evm.model.04.1707">
    <property type="protein sequence ID" value="cds.evm.model.04.1707"/>
    <property type="gene ID" value="evm.TU.04.1707"/>
</dbReference>
<keyword evidence="3" id="KW-0862">Zinc</keyword>
<name>A0A803PE75_CANSA</name>
<evidence type="ECO:0000256" key="1">
    <source>
        <dbReference type="ARBA" id="ARBA00022723"/>
    </source>
</evidence>
<keyword evidence="2 4" id="KW-0863">Zinc-finger</keyword>
<sequence>MNQGGGFTVNLEGKICTCRRFQLTGIPCGHALAAIWFCNHQSHAYVHLCYKIEAFKKCYEHTVYPVPSPDKWPKTGQNPILPPDANILPGKPKKNRRRDVDEPPLQIAQRQGELVQLCIVANARNLDTGQKNKGGKPPIQNPNKLTLKRRKRREKENVRKARQAAEGGGAGLAEAGGSNT</sequence>
<dbReference type="Pfam" id="PF04434">
    <property type="entry name" value="SWIM"/>
    <property type="match status" value="1"/>
</dbReference>
<evidence type="ECO:0000313" key="8">
    <source>
        <dbReference type="Proteomes" id="UP000596661"/>
    </source>
</evidence>
<evidence type="ECO:0000256" key="5">
    <source>
        <dbReference type="SAM" id="MobiDB-lite"/>
    </source>
</evidence>
<dbReference type="GO" id="GO:0008270">
    <property type="term" value="F:zinc ion binding"/>
    <property type="evidence" value="ECO:0007669"/>
    <property type="project" value="UniProtKB-KW"/>
</dbReference>